<evidence type="ECO:0000313" key="8">
    <source>
        <dbReference type="EMBL" id="MBL6445763.1"/>
    </source>
</evidence>
<evidence type="ECO:0000256" key="1">
    <source>
        <dbReference type="ARBA" id="ARBA00001966"/>
    </source>
</evidence>
<accession>A0A937FWF9</accession>
<dbReference type="CDD" id="cd01335">
    <property type="entry name" value="Radical_SAM"/>
    <property type="match status" value="1"/>
</dbReference>
<feature type="domain" description="Radical SAM core" evidence="6">
    <location>
        <begin position="122"/>
        <end position="256"/>
    </location>
</feature>
<dbReference type="GO" id="GO:0051536">
    <property type="term" value="F:iron-sulfur cluster binding"/>
    <property type="evidence" value="ECO:0007669"/>
    <property type="project" value="UniProtKB-KW"/>
</dbReference>
<dbReference type="GO" id="GO:0046872">
    <property type="term" value="F:metal ion binding"/>
    <property type="evidence" value="ECO:0007669"/>
    <property type="project" value="UniProtKB-KW"/>
</dbReference>
<evidence type="ECO:0000256" key="5">
    <source>
        <dbReference type="ARBA" id="ARBA00023014"/>
    </source>
</evidence>
<dbReference type="EMBL" id="JAEUGD010000018">
    <property type="protein sequence ID" value="MBL6445763.1"/>
    <property type="molecule type" value="Genomic_DNA"/>
</dbReference>
<keyword evidence="2" id="KW-0949">S-adenosyl-L-methionine</keyword>
<dbReference type="SUPFAM" id="SSF102114">
    <property type="entry name" value="Radical SAM enzymes"/>
    <property type="match status" value="1"/>
</dbReference>
<dbReference type="GO" id="GO:0003824">
    <property type="term" value="F:catalytic activity"/>
    <property type="evidence" value="ECO:0007669"/>
    <property type="project" value="InterPro"/>
</dbReference>
<evidence type="ECO:0000259" key="6">
    <source>
        <dbReference type="Pfam" id="PF04055"/>
    </source>
</evidence>
<dbReference type="InterPro" id="IPR013785">
    <property type="entry name" value="Aldolase_TIM"/>
</dbReference>
<keyword evidence="4" id="KW-0408">Iron</keyword>
<name>A0A937FWF9_9BACT</name>
<feature type="domain" description="4Fe4S-binding SPASM" evidence="7">
    <location>
        <begin position="14"/>
        <end position="79"/>
    </location>
</feature>
<dbReference type="SFLD" id="SFLDG01067">
    <property type="entry name" value="SPASM/twitch_domain_containing"/>
    <property type="match status" value="1"/>
</dbReference>
<sequence length="356" mass="40670">MPNKIKDDMEHFFCSKPFDFLSVRTDGNAWVCCEDWLPVSIGNLSGGLTLEEVWNSDTAKSIRKSILDGSYKYCKENRCPFLVAKTLPEISKEKVNHLMKYTSPVKSVRAPLPEKISLTYDPTCNLKCPSCRSDYIVLKKSGRSKAQDIQDKIFTSTSSKDLKQIILTGYGDPFSSSVLRSFLKNIVPEEFPSLRINLMTNGLLLTPRMWESISSSHSLIKNIHVSIDACSHETYLQNRGGDFSKLLENLEFIGSLRKKNTLARFEISFVVQENNFTEMPDFVRLGRRLKCDEVLFQKIFNWGTYEDTDFKKHAIHKSTHERHNDLVRVLNSEILADSIVNLSNLTDLKTSTNFTL</sequence>
<dbReference type="Pfam" id="PF04055">
    <property type="entry name" value="Radical_SAM"/>
    <property type="match status" value="1"/>
</dbReference>
<organism evidence="8 9">
    <name type="scientific">Fulvivirga marina</name>
    <dbReference type="NCBI Taxonomy" id="2494733"/>
    <lineage>
        <taxon>Bacteria</taxon>
        <taxon>Pseudomonadati</taxon>
        <taxon>Bacteroidota</taxon>
        <taxon>Cytophagia</taxon>
        <taxon>Cytophagales</taxon>
        <taxon>Fulvivirgaceae</taxon>
        <taxon>Fulvivirga</taxon>
    </lineage>
</organism>
<dbReference type="InterPro" id="IPR023885">
    <property type="entry name" value="4Fe4S-binding_SPASM_dom"/>
</dbReference>
<keyword evidence="5" id="KW-0411">Iron-sulfur</keyword>
<keyword evidence="9" id="KW-1185">Reference proteome</keyword>
<gene>
    <name evidence="8" type="ORF">JMN32_05550</name>
</gene>
<dbReference type="PANTHER" id="PTHR11228">
    <property type="entry name" value="RADICAL SAM DOMAIN PROTEIN"/>
    <property type="match status" value="1"/>
</dbReference>
<dbReference type="InterPro" id="IPR007197">
    <property type="entry name" value="rSAM"/>
</dbReference>
<evidence type="ECO:0000256" key="2">
    <source>
        <dbReference type="ARBA" id="ARBA00022691"/>
    </source>
</evidence>
<comment type="caution">
    <text evidence="8">The sequence shown here is derived from an EMBL/GenBank/DDBJ whole genome shotgun (WGS) entry which is preliminary data.</text>
</comment>
<keyword evidence="3" id="KW-0479">Metal-binding</keyword>
<dbReference type="PANTHER" id="PTHR11228:SF34">
    <property type="entry name" value="TUNGSTEN-CONTAINING ALDEHYDE FERREDOXIN OXIDOREDUCTASE COFACTOR MODIFYING PROTEIN"/>
    <property type="match status" value="1"/>
</dbReference>
<evidence type="ECO:0000256" key="3">
    <source>
        <dbReference type="ARBA" id="ARBA00022723"/>
    </source>
</evidence>
<dbReference type="CDD" id="cd21109">
    <property type="entry name" value="SPASM"/>
    <property type="match status" value="1"/>
</dbReference>
<dbReference type="Pfam" id="PF13186">
    <property type="entry name" value="SPASM"/>
    <property type="match status" value="1"/>
</dbReference>
<comment type="cofactor">
    <cofactor evidence="1">
        <name>[4Fe-4S] cluster</name>
        <dbReference type="ChEBI" id="CHEBI:49883"/>
    </cofactor>
</comment>
<dbReference type="InterPro" id="IPR058240">
    <property type="entry name" value="rSAM_sf"/>
</dbReference>
<evidence type="ECO:0000259" key="7">
    <source>
        <dbReference type="Pfam" id="PF13186"/>
    </source>
</evidence>
<dbReference type="Gene3D" id="3.20.20.70">
    <property type="entry name" value="Aldolase class I"/>
    <property type="match status" value="2"/>
</dbReference>
<dbReference type="Proteomes" id="UP000614216">
    <property type="component" value="Unassembled WGS sequence"/>
</dbReference>
<dbReference type="RefSeq" id="WP_202855312.1">
    <property type="nucleotide sequence ID" value="NZ_JAEUGD010000018.1"/>
</dbReference>
<dbReference type="SFLD" id="SFLDS00029">
    <property type="entry name" value="Radical_SAM"/>
    <property type="match status" value="1"/>
</dbReference>
<protein>
    <submittedName>
        <fullName evidence="8">4Fe-4S cluster-binding domain-containing protein</fullName>
    </submittedName>
</protein>
<dbReference type="AlphaFoldDB" id="A0A937FWF9"/>
<proteinExistence type="predicted"/>
<reference evidence="8" key="1">
    <citation type="submission" date="2021-01" db="EMBL/GenBank/DDBJ databases">
        <title>Fulvivirga kasyanovii gen. nov., sp nov., a novel member of the phylum Bacteroidetes isolated from seawater in a mussel farm.</title>
        <authorList>
            <person name="Zhao L.-H."/>
            <person name="Wang Z.-J."/>
        </authorList>
    </citation>
    <scope>NUCLEOTIDE SEQUENCE</scope>
    <source>
        <strain evidence="8">29W222</strain>
    </source>
</reference>
<evidence type="ECO:0000256" key="4">
    <source>
        <dbReference type="ARBA" id="ARBA00023004"/>
    </source>
</evidence>
<evidence type="ECO:0000313" key="9">
    <source>
        <dbReference type="Proteomes" id="UP000614216"/>
    </source>
</evidence>
<dbReference type="InterPro" id="IPR050377">
    <property type="entry name" value="Radical_SAM_PqqE_MftC-like"/>
</dbReference>